<evidence type="ECO:0000313" key="2">
    <source>
        <dbReference type="Proteomes" id="UP000005532"/>
    </source>
</evidence>
<dbReference type="OrthoDB" id="5681421at2"/>
<dbReference type="Proteomes" id="UP000005532">
    <property type="component" value="Unassembled WGS sequence"/>
</dbReference>
<protein>
    <submittedName>
        <fullName evidence="1">Uncharacterized protein</fullName>
    </submittedName>
</protein>
<organism evidence="1 2">
    <name type="scientific">Actinobacillus minor NM305</name>
    <dbReference type="NCBI Taxonomy" id="637911"/>
    <lineage>
        <taxon>Bacteria</taxon>
        <taxon>Pseudomonadati</taxon>
        <taxon>Pseudomonadota</taxon>
        <taxon>Gammaproteobacteria</taxon>
        <taxon>Pasteurellales</taxon>
        <taxon>Pasteurellaceae</taxon>
        <taxon>Actinobacillus</taxon>
    </lineage>
</organism>
<reference evidence="1 2" key="1">
    <citation type="journal article" date="2010" name="Vet. Microbiol.">
        <title>Production of haemolysins by strains of the Actinobacillus minor/porcitonsillarum complex.</title>
        <authorList>
            <person name="Arya G."/>
            <person name="Niven D.F."/>
        </authorList>
    </citation>
    <scope>NUCLEOTIDE SEQUENCE [LARGE SCALE GENOMIC DNA]</scope>
    <source>
        <strain evidence="1 2">NM305</strain>
    </source>
</reference>
<dbReference type="AlphaFoldDB" id="C5RZ68"/>
<sequence length="124" mass="14473">MLQLKETATALTASRFVTWLMLDGSHEKNGIAKRNPVLMDEASEFYLSQLNQHGKQIIPFTFISLYSDEEPYSLQELITMLALRIEKTKQYREAHSIEFDNDKLTLAKLEYRLKRLKHLLSLRG</sequence>
<dbReference type="EMBL" id="ACQL01000031">
    <property type="protein sequence ID" value="EER48091.1"/>
    <property type="molecule type" value="Genomic_DNA"/>
</dbReference>
<name>C5RZ68_9PAST</name>
<accession>C5RZ68</accession>
<comment type="caution">
    <text evidence="1">The sequence shown here is derived from an EMBL/GenBank/DDBJ whole genome shotgun (WGS) entry which is preliminary data.</text>
</comment>
<dbReference type="RefSeq" id="WP_005822325.1">
    <property type="nucleotide sequence ID" value="NZ_ACQL01000031.1"/>
</dbReference>
<proteinExistence type="predicted"/>
<evidence type="ECO:0000313" key="1">
    <source>
        <dbReference type="EMBL" id="EER48091.1"/>
    </source>
</evidence>
<gene>
    <name evidence="1" type="ORF">AM305_04953</name>
</gene>